<dbReference type="Proteomes" id="UP000887116">
    <property type="component" value="Unassembled WGS sequence"/>
</dbReference>
<comment type="caution">
    <text evidence="1">The sequence shown here is derived from an EMBL/GenBank/DDBJ whole genome shotgun (WGS) entry which is preliminary data.</text>
</comment>
<protein>
    <submittedName>
        <fullName evidence="1">Uncharacterized protein</fullName>
    </submittedName>
</protein>
<evidence type="ECO:0000313" key="1">
    <source>
        <dbReference type="EMBL" id="GFR04584.1"/>
    </source>
</evidence>
<reference evidence="1" key="1">
    <citation type="submission" date="2020-07" db="EMBL/GenBank/DDBJ databases">
        <title>Multicomponent nature underlies the extraordinary mechanical properties of spider dragline silk.</title>
        <authorList>
            <person name="Kono N."/>
            <person name="Nakamura H."/>
            <person name="Mori M."/>
            <person name="Yoshida Y."/>
            <person name="Ohtoshi R."/>
            <person name="Malay A.D."/>
            <person name="Moran D.A.P."/>
            <person name="Tomita M."/>
            <person name="Numata K."/>
            <person name="Arakawa K."/>
        </authorList>
    </citation>
    <scope>NUCLEOTIDE SEQUENCE</scope>
</reference>
<proteinExistence type="predicted"/>
<dbReference type="EMBL" id="BMAO01025737">
    <property type="protein sequence ID" value="GFR04584.1"/>
    <property type="molecule type" value="Genomic_DNA"/>
</dbReference>
<keyword evidence="2" id="KW-1185">Reference proteome</keyword>
<gene>
    <name evidence="1" type="ORF">TNCT_358311</name>
</gene>
<dbReference type="AlphaFoldDB" id="A0A8X6LEV7"/>
<accession>A0A8X6LEV7</accession>
<evidence type="ECO:0000313" key="2">
    <source>
        <dbReference type="Proteomes" id="UP000887116"/>
    </source>
</evidence>
<organism evidence="1 2">
    <name type="scientific">Trichonephila clavata</name>
    <name type="common">Joro spider</name>
    <name type="synonym">Nephila clavata</name>
    <dbReference type="NCBI Taxonomy" id="2740835"/>
    <lineage>
        <taxon>Eukaryota</taxon>
        <taxon>Metazoa</taxon>
        <taxon>Ecdysozoa</taxon>
        <taxon>Arthropoda</taxon>
        <taxon>Chelicerata</taxon>
        <taxon>Arachnida</taxon>
        <taxon>Araneae</taxon>
        <taxon>Araneomorphae</taxon>
        <taxon>Entelegynae</taxon>
        <taxon>Araneoidea</taxon>
        <taxon>Nephilidae</taxon>
        <taxon>Trichonephila</taxon>
    </lineage>
</organism>
<name>A0A8X6LEV7_TRICU</name>
<sequence length="119" mass="13959">MTADRDLMNCCISISPEIRALEKQYQPHRCVEACVKEINTPAHRYRVTSRHRKEVFELNMSYKLKINGCLFYLLMNHGLILDIFAYREIRKRNTYVGDGVLAWEWVSLYVVAVLNSQCS</sequence>